<dbReference type="EMBL" id="QMPZ01000133">
    <property type="protein sequence ID" value="RLE07884.1"/>
    <property type="molecule type" value="Genomic_DNA"/>
</dbReference>
<dbReference type="GO" id="GO:0004563">
    <property type="term" value="F:beta-N-acetylhexosaminidase activity"/>
    <property type="evidence" value="ECO:0007669"/>
    <property type="project" value="UniProtKB-EC"/>
</dbReference>
<evidence type="ECO:0000313" key="10">
    <source>
        <dbReference type="Proteomes" id="UP000279422"/>
    </source>
</evidence>
<protein>
    <recommendedName>
        <fullName evidence="3">beta-N-acetylhexosaminidase</fullName>
        <ecNumber evidence="3">3.2.1.52</ecNumber>
    </recommendedName>
</protein>
<dbReference type="GO" id="GO:0005975">
    <property type="term" value="P:carbohydrate metabolic process"/>
    <property type="evidence" value="ECO:0007669"/>
    <property type="project" value="InterPro"/>
</dbReference>
<dbReference type="EC" id="3.2.1.52" evidence="3"/>
<feature type="non-terminal residue" evidence="9">
    <location>
        <position position="380"/>
    </location>
</feature>
<dbReference type="PANTHER" id="PTHR22600">
    <property type="entry name" value="BETA-HEXOSAMINIDASE"/>
    <property type="match status" value="1"/>
</dbReference>
<feature type="active site" description="Proton donor" evidence="6">
    <location>
        <position position="295"/>
    </location>
</feature>
<accession>A0A497E282</accession>
<feature type="domain" description="Glycoside hydrolase family 20 catalytic" evidence="7">
    <location>
        <begin position="155"/>
        <end position="364"/>
    </location>
</feature>
<comment type="caution">
    <text evidence="9">The sequence shown here is derived from an EMBL/GenBank/DDBJ whole genome shotgun (WGS) entry which is preliminary data.</text>
</comment>
<gene>
    <name evidence="9" type="ORF">DRJ00_07320</name>
</gene>
<dbReference type="AlphaFoldDB" id="A0A497E282"/>
<evidence type="ECO:0000256" key="2">
    <source>
        <dbReference type="ARBA" id="ARBA00006285"/>
    </source>
</evidence>
<dbReference type="InterPro" id="IPR017853">
    <property type="entry name" value="GH"/>
</dbReference>
<dbReference type="Pfam" id="PF00728">
    <property type="entry name" value="Glyco_hydro_20"/>
    <property type="match status" value="1"/>
</dbReference>
<keyword evidence="4" id="KW-0378">Hydrolase</keyword>
<dbReference type="PANTHER" id="PTHR22600:SF57">
    <property type="entry name" value="BETA-N-ACETYLHEXOSAMINIDASE"/>
    <property type="match status" value="1"/>
</dbReference>
<name>A0A497E282_UNCAE</name>
<evidence type="ECO:0000313" key="9">
    <source>
        <dbReference type="EMBL" id="RLE07884.1"/>
    </source>
</evidence>
<feature type="domain" description="Beta-hexosaminidase bacterial type N-terminal" evidence="8">
    <location>
        <begin position="4"/>
        <end position="151"/>
    </location>
</feature>
<dbReference type="InterPro" id="IPR015882">
    <property type="entry name" value="HEX_bac_N"/>
</dbReference>
<dbReference type="Proteomes" id="UP000279422">
    <property type="component" value="Unassembled WGS sequence"/>
</dbReference>
<dbReference type="GO" id="GO:0030203">
    <property type="term" value="P:glycosaminoglycan metabolic process"/>
    <property type="evidence" value="ECO:0007669"/>
    <property type="project" value="TreeGrafter"/>
</dbReference>
<dbReference type="PRINTS" id="PR00738">
    <property type="entry name" value="GLHYDRLASE20"/>
</dbReference>
<evidence type="ECO:0000256" key="3">
    <source>
        <dbReference type="ARBA" id="ARBA00012663"/>
    </source>
</evidence>
<evidence type="ECO:0000256" key="5">
    <source>
        <dbReference type="ARBA" id="ARBA00023295"/>
    </source>
</evidence>
<dbReference type="Gene3D" id="3.30.379.10">
    <property type="entry name" value="Chitobiase/beta-hexosaminidase domain 2-like"/>
    <property type="match status" value="1"/>
</dbReference>
<reference evidence="9 10" key="1">
    <citation type="submission" date="2018-06" db="EMBL/GenBank/DDBJ databases">
        <title>Extensive metabolic versatility and redundancy in microbially diverse, dynamic hydrothermal sediments.</title>
        <authorList>
            <person name="Dombrowski N."/>
            <person name="Teske A."/>
            <person name="Baker B.J."/>
        </authorList>
    </citation>
    <scope>NUCLEOTIDE SEQUENCE [LARGE SCALE GENOMIC DNA]</scope>
    <source>
        <strain evidence="9">B47_G16</strain>
    </source>
</reference>
<organism evidence="9 10">
    <name type="scientific">Aerophobetes bacterium</name>
    <dbReference type="NCBI Taxonomy" id="2030807"/>
    <lineage>
        <taxon>Bacteria</taxon>
        <taxon>Candidatus Aerophobota</taxon>
    </lineage>
</organism>
<evidence type="ECO:0000259" key="7">
    <source>
        <dbReference type="Pfam" id="PF00728"/>
    </source>
</evidence>
<dbReference type="InterPro" id="IPR029018">
    <property type="entry name" value="Hex-like_dom2"/>
</dbReference>
<proteinExistence type="inferred from homology"/>
<sequence>MSEIKVIPNPKEVRPEKGEFVLNDKTRILLGRAHTREDELAAKLLRKGRIESFAKISLPIKVFSASEKLENVIILSIFDRDEDLRSIFRWQDALFDERLKEEGYILSITSGRVFIAARTEAGLFYGVQTLRQLIEEKEGRLRIPCLWIRDWPSIRYRGVMQDISRGQVLTMESFKKLIRTLSYFKMNLLSFYIEHTFSFEKHPLIGRGCGSLTREEIRELEEYAKDYHVELVPSFQALGHFHQILKHKEYAHLAETELRWSLSPAEEESYKLLEELFSEIVPAFSSKFFNIGCDEVWDLGRGESRKMAEEMGKGKLYLSHILRVKNMLDKYGKTTMLWGDMLLHYPEIIPELPKDIVVMNWHYGSKRLENEDYYRPFIEA</sequence>
<dbReference type="InterPro" id="IPR015883">
    <property type="entry name" value="Glyco_hydro_20_cat"/>
</dbReference>
<keyword evidence="5" id="KW-0326">Glycosidase</keyword>
<dbReference type="InterPro" id="IPR025705">
    <property type="entry name" value="Beta_hexosaminidase_sua/sub"/>
</dbReference>
<evidence type="ECO:0000256" key="1">
    <source>
        <dbReference type="ARBA" id="ARBA00001231"/>
    </source>
</evidence>
<evidence type="ECO:0000256" key="4">
    <source>
        <dbReference type="ARBA" id="ARBA00022801"/>
    </source>
</evidence>
<dbReference type="GO" id="GO:0016020">
    <property type="term" value="C:membrane"/>
    <property type="evidence" value="ECO:0007669"/>
    <property type="project" value="TreeGrafter"/>
</dbReference>
<dbReference type="SUPFAM" id="SSF55545">
    <property type="entry name" value="beta-N-acetylhexosaminidase-like domain"/>
    <property type="match status" value="1"/>
</dbReference>
<dbReference type="Gene3D" id="3.20.20.80">
    <property type="entry name" value="Glycosidases"/>
    <property type="match status" value="1"/>
</dbReference>
<evidence type="ECO:0000259" key="8">
    <source>
        <dbReference type="Pfam" id="PF02838"/>
    </source>
</evidence>
<dbReference type="Pfam" id="PF02838">
    <property type="entry name" value="Glyco_hydro_20b"/>
    <property type="match status" value="1"/>
</dbReference>
<comment type="similarity">
    <text evidence="2">Belongs to the glycosyl hydrolase 20 family.</text>
</comment>
<evidence type="ECO:0000256" key="6">
    <source>
        <dbReference type="PIRSR" id="PIRSR625705-1"/>
    </source>
</evidence>
<comment type="catalytic activity">
    <reaction evidence="1">
        <text>Hydrolysis of terminal non-reducing N-acetyl-D-hexosamine residues in N-acetyl-beta-D-hexosaminides.</text>
        <dbReference type="EC" id="3.2.1.52"/>
    </reaction>
</comment>
<dbReference type="SUPFAM" id="SSF51445">
    <property type="entry name" value="(Trans)glycosidases"/>
    <property type="match status" value="1"/>
</dbReference>